<keyword evidence="5" id="KW-1185">Reference proteome</keyword>
<reference evidence="4 5" key="1">
    <citation type="submission" date="2019-09" db="EMBL/GenBank/DDBJ databases">
        <title>Genome sequencing of strain KACC 19322.</title>
        <authorList>
            <person name="Heo J."/>
            <person name="Kim S.-J."/>
            <person name="Kim J.-S."/>
            <person name="Hong S.-B."/>
            <person name="Kwon S.-W."/>
        </authorList>
    </citation>
    <scope>NUCLEOTIDE SEQUENCE [LARGE SCALE GENOMIC DNA]</scope>
    <source>
        <strain evidence="4 5">KACC 19322</strain>
    </source>
</reference>
<dbReference type="Gene3D" id="3.40.630.190">
    <property type="entry name" value="LCP protein"/>
    <property type="match status" value="1"/>
</dbReference>
<dbReference type="Pfam" id="PF03816">
    <property type="entry name" value="LytR_cpsA_psr"/>
    <property type="match status" value="1"/>
</dbReference>
<dbReference type="InterPro" id="IPR004474">
    <property type="entry name" value="LytR_CpsA_psr"/>
</dbReference>
<accession>A0A5C1YC80</accession>
<dbReference type="PANTHER" id="PTHR33392">
    <property type="entry name" value="POLYISOPRENYL-TEICHOIC ACID--PEPTIDOGLYCAN TEICHOIC ACID TRANSFERASE TAGU"/>
    <property type="match status" value="1"/>
</dbReference>
<protein>
    <submittedName>
        <fullName evidence="4">LytR family transcriptional regulator</fullName>
    </submittedName>
</protein>
<evidence type="ECO:0000256" key="2">
    <source>
        <dbReference type="SAM" id="Phobius"/>
    </source>
</evidence>
<dbReference type="PANTHER" id="PTHR33392:SF6">
    <property type="entry name" value="POLYISOPRENYL-TEICHOIC ACID--PEPTIDOGLYCAN TEICHOIC ACID TRANSFERASE TAGU"/>
    <property type="match status" value="1"/>
</dbReference>
<dbReference type="RefSeq" id="WP_149326114.1">
    <property type="nucleotide sequence ID" value="NZ_CP043504.1"/>
</dbReference>
<dbReference type="NCBIfam" id="TIGR00350">
    <property type="entry name" value="lytR_cpsA_psr"/>
    <property type="match status" value="1"/>
</dbReference>
<name>A0A5C1YC80_9MICO</name>
<feature type="domain" description="Cell envelope-related transcriptional attenuator" evidence="3">
    <location>
        <begin position="168"/>
        <end position="352"/>
    </location>
</feature>
<gene>
    <name evidence="4" type="ORF">FLP23_00515</name>
</gene>
<feature type="transmembrane region" description="Helical" evidence="2">
    <location>
        <begin position="104"/>
        <end position="125"/>
    </location>
</feature>
<dbReference type="OrthoDB" id="3573673at2"/>
<dbReference type="InterPro" id="IPR050922">
    <property type="entry name" value="LytR/CpsA/Psr_CW_biosynth"/>
</dbReference>
<dbReference type="Proteomes" id="UP000322159">
    <property type="component" value="Chromosome"/>
</dbReference>
<comment type="similarity">
    <text evidence="1">Belongs to the LytR/CpsA/Psr (LCP) family.</text>
</comment>
<keyword evidence="2" id="KW-1133">Transmembrane helix</keyword>
<sequence length="433" mass="46094">MTHRAWWLVGFNLLIPGAAQVLAGDRRLGRFGLGATLVLWTLLVILGLGLVVARDAVIGAFTQTWVLVALIVLLLFYAALWTVLTLDTLRLIRFVSIAPIARGFVGGLAAVALVATAGTASYAAVSTGSAIGVLNAVFADGDIVPPIDGRYNILLLGGDAGPDRLGLRPDSISVASVDAETGAIVLFGIPRNLYNAPFSEGSPMLGPYPTGWDCGDDCLIDYVYTYGEEHPELYPEAEAAGSQPGIEAMRDAVEGVTGLTLQFYVLIDMHGFAQLVDALGGIDVTVAARVPFGSERNDNDGSIQPPEGYIEAGAQHMDGATALWYARSRYGSNDYDRMSRQRQVQEAILAQANPVNVVANFTAIAEAGAQVVKTDLPKPMLSHFVALADKSREHPAVSIDFVPPEFDNLHPDFGAIQSRVREALHPTPATDTP</sequence>
<evidence type="ECO:0000259" key="3">
    <source>
        <dbReference type="Pfam" id="PF03816"/>
    </source>
</evidence>
<dbReference type="KEGG" id="lyk:FLP23_00515"/>
<dbReference type="AlphaFoldDB" id="A0A5C1YC80"/>
<proteinExistence type="inferred from homology"/>
<evidence type="ECO:0000313" key="5">
    <source>
        <dbReference type="Proteomes" id="UP000322159"/>
    </source>
</evidence>
<dbReference type="EMBL" id="CP043504">
    <property type="protein sequence ID" value="QEO10699.1"/>
    <property type="molecule type" value="Genomic_DNA"/>
</dbReference>
<evidence type="ECO:0000313" key="4">
    <source>
        <dbReference type="EMBL" id="QEO10699.1"/>
    </source>
</evidence>
<organism evidence="4 5">
    <name type="scientific">Protaetiibacter larvae</name>
    <dbReference type="NCBI Taxonomy" id="2592654"/>
    <lineage>
        <taxon>Bacteria</taxon>
        <taxon>Bacillati</taxon>
        <taxon>Actinomycetota</taxon>
        <taxon>Actinomycetes</taxon>
        <taxon>Micrococcales</taxon>
        <taxon>Microbacteriaceae</taxon>
        <taxon>Protaetiibacter</taxon>
    </lineage>
</organism>
<evidence type="ECO:0000256" key="1">
    <source>
        <dbReference type="ARBA" id="ARBA00006068"/>
    </source>
</evidence>
<keyword evidence="2" id="KW-0472">Membrane</keyword>
<feature type="transmembrane region" description="Helical" evidence="2">
    <location>
        <begin position="33"/>
        <end position="53"/>
    </location>
</feature>
<feature type="transmembrane region" description="Helical" evidence="2">
    <location>
        <begin position="65"/>
        <end position="84"/>
    </location>
</feature>
<keyword evidence="2" id="KW-0812">Transmembrane</keyword>